<dbReference type="InterPro" id="IPR036196">
    <property type="entry name" value="Ptyr_pPase_sf"/>
</dbReference>
<evidence type="ECO:0000259" key="1">
    <source>
        <dbReference type="Pfam" id="PF01451"/>
    </source>
</evidence>
<dbReference type="SUPFAM" id="SSF52788">
    <property type="entry name" value="Phosphotyrosine protein phosphatases I"/>
    <property type="match status" value="1"/>
</dbReference>
<sequence length="45" mass="5320">MLFGHWLNQREIPDPYKKSEEAFASVYQLIEQAGMRWVDKLSGSY</sequence>
<dbReference type="Gene3D" id="3.40.50.2300">
    <property type="match status" value="1"/>
</dbReference>
<accession>A0A486NGF0</accession>
<keyword evidence="2" id="KW-0378">Hydrolase</keyword>
<name>A0A486NGF0_KLEPN</name>
<gene>
    <name evidence="2" type="primary">wzb</name>
    <name evidence="2" type="ORF">SAMEA4873650_00639</name>
</gene>
<dbReference type="EC" id="3.1.3.48" evidence="2"/>
<dbReference type="Pfam" id="PF01451">
    <property type="entry name" value="LMWPc"/>
    <property type="match status" value="1"/>
</dbReference>
<reference evidence="2" key="1">
    <citation type="submission" date="2019-03" db="EMBL/GenBank/DDBJ databases">
        <authorList>
            <consortium name="Pathogen Informatics"/>
        </authorList>
    </citation>
    <scope>NUCLEOTIDE SEQUENCE</scope>
    <source>
        <strain evidence="2">5012STDY7626448</strain>
    </source>
</reference>
<dbReference type="InterPro" id="IPR023485">
    <property type="entry name" value="Ptyr_pPase"/>
</dbReference>
<dbReference type="GO" id="GO:0004725">
    <property type="term" value="F:protein tyrosine phosphatase activity"/>
    <property type="evidence" value="ECO:0007669"/>
    <property type="project" value="UniProtKB-EC"/>
</dbReference>
<dbReference type="EMBL" id="CAAHCU010000001">
    <property type="protein sequence ID" value="VGL56717.1"/>
    <property type="molecule type" value="Genomic_DNA"/>
</dbReference>
<proteinExistence type="predicted"/>
<dbReference type="AlphaFoldDB" id="A0A486NGF0"/>
<feature type="domain" description="Phosphotyrosine protein phosphatase I" evidence="1">
    <location>
        <begin position="1"/>
        <end position="37"/>
    </location>
</feature>
<organism evidence="2">
    <name type="scientific">Klebsiella pneumoniae</name>
    <dbReference type="NCBI Taxonomy" id="573"/>
    <lineage>
        <taxon>Bacteria</taxon>
        <taxon>Pseudomonadati</taxon>
        <taxon>Pseudomonadota</taxon>
        <taxon>Gammaproteobacteria</taxon>
        <taxon>Enterobacterales</taxon>
        <taxon>Enterobacteriaceae</taxon>
        <taxon>Klebsiella/Raoultella group</taxon>
        <taxon>Klebsiella</taxon>
        <taxon>Klebsiella pneumoniae complex</taxon>
    </lineage>
</organism>
<evidence type="ECO:0000313" key="2">
    <source>
        <dbReference type="EMBL" id="VGL56717.1"/>
    </source>
</evidence>
<protein>
    <submittedName>
        <fullName evidence="2">Low molecular weight protein-tyrosine-phosphatase Wzb</fullName>
        <ecNumber evidence="2">3.1.3.48</ecNumber>
    </submittedName>
</protein>